<organism evidence="1 2">
    <name type="scientific">Roseisalinus antarcticus</name>
    <dbReference type="NCBI Taxonomy" id="254357"/>
    <lineage>
        <taxon>Bacteria</taxon>
        <taxon>Pseudomonadati</taxon>
        <taxon>Pseudomonadota</taxon>
        <taxon>Alphaproteobacteria</taxon>
        <taxon>Rhodobacterales</taxon>
        <taxon>Roseobacteraceae</taxon>
        <taxon>Roseisalinus</taxon>
    </lineage>
</organism>
<reference evidence="1 2" key="1">
    <citation type="submission" date="2017-03" db="EMBL/GenBank/DDBJ databases">
        <authorList>
            <person name="Afonso C.L."/>
            <person name="Miller P.J."/>
            <person name="Scott M.A."/>
            <person name="Spackman E."/>
            <person name="Goraichik I."/>
            <person name="Dimitrov K.M."/>
            <person name="Suarez D.L."/>
            <person name="Swayne D.E."/>
        </authorList>
    </citation>
    <scope>NUCLEOTIDE SEQUENCE [LARGE SCALE GENOMIC DNA]</scope>
    <source>
        <strain evidence="1 2">CECT 7023</strain>
    </source>
</reference>
<dbReference type="Proteomes" id="UP000193900">
    <property type="component" value="Unassembled WGS sequence"/>
</dbReference>
<name>A0A1Y5U0T2_9RHOB</name>
<dbReference type="EMBL" id="FWFZ01000137">
    <property type="protein sequence ID" value="SLN78106.1"/>
    <property type="molecule type" value="Genomic_DNA"/>
</dbReference>
<proteinExistence type="predicted"/>
<keyword evidence="2" id="KW-1185">Reference proteome</keyword>
<evidence type="ECO:0000313" key="2">
    <source>
        <dbReference type="Proteomes" id="UP000193900"/>
    </source>
</evidence>
<dbReference type="AlphaFoldDB" id="A0A1Y5U0T2"/>
<sequence length="144" mass="15470">MSARFDNRASVGTMAKVTSPPQDFSVASITEVDTSGTTRWNLARFCAVSSSRWANTQALAPSPIISPVTAESIMDLPAPVGATPSVLPREASAATLRSTKVFWRGRRRMSDPPLTAPSSAARAHRGWLLADWMKTFGRQHSAVG</sequence>
<gene>
    <name evidence="1" type="ORF">ROA7023_04760</name>
</gene>
<accession>A0A1Y5U0T2</accession>
<protein>
    <submittedName>
        <fullName evidence="1">Uncharacterized protein</fullName>
    </submittedName>
</protein>
<evidence type="ECO:0000313" key="1">
    <source>
        <dbReference type="EMBL" id="SLN78106.1"/>
    </source>
</evidence>